<dbReference type="SUPFAM" id="SSF52540">
    <property type="entry name" value="P-loop containing nucleoside triphosphate hydrolases"/>
    <property type="match status" value="2"/>
</dbReference>
<comment type="similarity">
    <text evidence="3 10 13">Belongs to the IPP transferase family.</text>
</comment>
<dbReference type="Gene3D" id="3.40.50.300">
    <property type="entry name" value="P-loop containing nucleotide triphosphate hydrolases"/>
    <property type="match status" value="1"/>
</dbReference>
<sequence length="305" mass="34861">MHKVLVIVGPTAVGKTSLSIKLAKKLNGEVISGDSMQVYRKLDIGTAKITNDEMDGIPHHLIDILDVNEEYSAAEFVKSANSLIEEITKRNKLPIIVGGTGFYIQALLDGLVLGGEFDSDQAYRDKLHQFSIDNGSKVLWDKLNDIDPKAADKIPKSNERRIIRALEVYHHTGELFSEQNNKEVTLDSYVIALNTDRQVLYDRINQRVDLMIENGLIDEAKWLWNQPNDDLPALKGIGYREFSGYFDNQKDLNSVVDSIKQDSRHYAKRQLTWFRNKMNVTWYDTISNMDSEKKIEKDVSNWLNK</sequence>
<evidence type="ECO:0000256" key="11">
    <source>
        <dbReference type="RuleBase" id="RU003783"/>
    </source>
</evidence>
<evidence type="ECO:0000256" key="6">
    <source>
        <dbReference type="ARBA" id="ARBA00022741"/>
    </source>
</evidence>
<evidence type="ECO:0000256" key="12">
    <source>
        <dbReference type="RuleBase" id="RU003784"/>
    </source>
</evidence>
<keyword evidence="5 10" id="KW-0819">tRNA processing</keyword>
<evidence type="ECO:0000256" key="13">
    <source>
        <dbReference type="RuleBase" id="RU003785"/>
    </source>
</evidence>
<dbReference type="EMBL" id="BAABVV010000037">
    <property type="protein sequence ID" value="GAA6114704.1"/>
    <property type="molecule type" value="Genomic_DNA"/>
</dbReference>
<dbReference type="NCBIfam" id="TIGR00174">
    <property type="entry name" value="miaA"/>
    <property type="match status" value="1"/>
</dbReference>
<protein>
    <recommendedName>
        <fullName evidence="10">tRNA dimethylallyltransferase</fullName>
        <ecNumber evidence="10">2.5.1.75</ecNumber>
    </recommendedName>
    <alternativeName>
        <fullName evidence="10">Dimethylallyl diphosphate:tRNA dimethylallyltransferase</fullName>
        <shortName evidence="10">DMAPP:tRNA dimethylallyltransferase</shortName>
        <shortName evidence="10">DMATase</shortName>
    </alternativeName>
    <alternativeName>
        <fullName evidence="10">Isopentenyl-diphosphate:tRNA isopentenyltransferase</fullName>
        <shortName evidence="10">IPP transferase</shortName>
        <shortName evidence="10">IPPT</shortName>
        <shortName evidence="10">IPTase</shortName>
    </alternativeName>
</protein>
<reference evidence="14 15" key="1">
    <citation type="submission" date="2024-03" db="EMBL/GenBank/DDBJ databases">
        <title>Inconsistent identification of Apilactobacillus kunkeei-related strains obtained by well-developed overall genome related indices.</title>
        <authorList>
            <person name="Maeno S."/>
            <person name="Endo A."/>
        </authorList>
    </citation>
    <scope>NUCLEOTIDE SEQUENCE [LARGE SCALE GENOMIC DNA]</scope>
    <source>
        <strain evidence="14 15">20H-10</strain>
    </source>
</reference>
<evidence type="ECO:0000256" key="10">
    <source>
        <dbReference type="HAMAP-Rule" id="MF_00185"/>
    </source>
</evidence>
<dbReference type="InterPro" id="IPR018022">
    <property type="entry name" value="IPT"/>
</dbReference>
<accession>A0ABP9ZIU8</accession>
<feature type="region of interest" description="Interaction with substrate tRNA" evidence="10">
    <location>
        <begin position="34"/>
        <end position="37"/>
    </location>
</feature>
<dbReference type="Gene3D" id="1.10.20.140">
    <property type="match status" value="1"/>
</dbReference>
<feature type="site" description="Interaction with substrate tRNA" evidence="10">
    <location>
        <position position="124"/>
    </location>
</feature>
<keyword evidence="8 10" id="KW-0460">Magnesium</keyword>
<evidence type="ECO:0000256" key="2">
    <source>
        <dbReference type="ARBA" id="ARBA00003213"/>
    </source>
</evidence>
<evidence type="ECO:0000313" key="14">
    <source>
        <dbReference type="EMBL" id="GAA6114704.1"/>
    </source>
</evidence>
<keyword evidence="4 10" id="KW-0808">Transferase</keyword>
<dbReference type="InterPro" id="IPR039657">
    <property type="entry name" value="Dimethylallyltransferase"/>
</dbReference>
<feature type="binding site" evidence="10">
    <location>
        <begin position="11"/>
        <end position="16"/>
    </location>
    <ligand>
        <name>substrate</name>
    </ligand>
</feature>
<keyword evidence="7 10" id="KW-0067">ATP-binding</keyword>
<evidence type="ECO:0000256" key="4">
    <source>
        <dbReference type="ARBA" id="ARBA00022679"/>
    </source>
</evidence>
<dbReference type="InterPro" id="IPR027417">
    <property type="entry name" value="P-loop_NTPase"/>
</dbReference>
<evidence type="ECO:0000313" key="15">
    <source>
        <dbReference type="Proteomes" id="UP001438112"/>
    </source>
</evidence>
<dbReference type="RefSeq" id="WP_053950056.1">
    <property type="nucleotide sequence ID" value="NZ_BAABVV010000037.1"/>
</dbReference>
<dbReference type="PANTHER" id="PTHR11088:SF60">
    <property type="entry name" value="TRNA DIMETHYLALLYLTRANSFERASE"/>
    <property type="match status" value="1"/>
</dbReference>
<dbReference type="HAMAP" id="MF_00185">
    <property type="entry name" value="IPP_trans"/>
    <property type="match status" value="1"/>
</dbReference>
<gene>
    <name evidence="10 14" type="primary">miaA</name>
    <name evidence="14" type="ORF">AP20H10_10670</name>
</gene>
<comment type="cofactor">
    <cofactor evidence="1 10">
        <name>Mg(2+)</name>
        <dbReference type="ChEBI" id="CHEBI:18420"/>
    </cofactor>
</comment>
<evidence type="ECO:0000256" key="3">
    <source>
        <dbReference type="ARBA" id="ARBA00005842"/>
    </source>
</evidence>
<dbReference type="EC" id="2.5.1.75" evidence="10"/>
<feature type="binding site" evidence="10">
    <location>
        <begin position="9"/>
        <end position="16"/>
    </location>
    <ligand>
        <name>ATP</name>
        <dbReference type="ChEBI" id="CHEBI:30616"/>
    </ligand>
</feature>
<keyword evidence="15" id="KW-1185">Reference proteome</keyword>
<evidence type="ECO:0000256" key="8">
    <source>
        <dbReference type="ARBA" id="ARBA00022842"/>
    </source>
</evidence>
<comment type="caution">
    <text evidence="10">Lacks conserved residue(s) required for the propagation of feature annotation.</text>
</comment>
<evidence type="ECO:0000256" key="1">
    <source>
        <dbReference type="ARBA" id="ARBA00001946"/>
    </source>
</evidence>
<feature type="site" description="Interaction with substrate tRNA" evidence="10">
    <location>
        <position position="100"/>
    </location>
</feature>
<name>A0ABP9ZIU8_9LACO</name>
<evidence type="ECO:0000256" key="5">
    <source>
        <dbReference type="ARBA" id="ARBA00022694"/>
    </source>
</evidence>
<dbReference type="Pfam" id="PF01715">
    <property type="entry name" value="IPPT"/>
    <property type="match status" value="1"/>
</dbReference>
<organism evidence="14 15">
    <name type="scientific">Apilactobacillus apinorum</name>
    <dbReference type="NCBI Taxonomy" id="1218495"/>
    <lineage>
        <taxon>Bacteria</taxon>
        <taxon>Bacillati</taxon>
        <taxon>Bacillota</taxon>
        <taxon>Bacilli</taxon>
        <taxon>Lactobacillales</taxon>
        <taxon>Lactobacillaceae</taxon>
        <taxon>Apilactobacillus</taxon>
    </lineage>
</organism>
<comment type="catalytic activity">
    <reaction evidence="9 10 11">
        <text>adenosine(37) in tRNA + dimethylallyl diphosphate = N(6)-dimethylallyladenosine(37) in tRNA + diphosphate</text>
        <dbReference type="Rhea" id="RHEA:26482"/>
        <dbReference type="Rhea" id="RHEA-COMP:10162"/>
        <dbReference type="Rhea" id="RHEA-COMP:10375"/>
        <dbReference type="ChEBI" id="CHEBI:33019"/>
        <dbReference type="ChEBI" id="CHEBI:57623"/>
        <dbReference type="ChEBI" id="CHEBI:74411"/>
        <dbReference type="ChEBI" id="CHEBI:74415"/>
        <dbReference type="EC" id="2.5.1.75"/>
    </reaction>
</comment>
<comment type="caution">
    <text evidence="14">The sequence shown here is derived from an EMBL/GenBank/DDBJ whole genome shotgun (WGS) entry which is preliminary data.</text>
</comment>
<proteinExistence type="inferred from homology"/>
<dbReference type="Proteomes" id="UP001438112">
    <property type="component" value="Unassembled WGS sequence"/>
</dbReference>
<evidence type="ECO:0000256" key="7">
    <source>
        <dbReference type="ARBA" id="ARBA00022840"/>
    </source>
</evidence>
<dbReference type="PANTHER" id="PTHR11088">
    <property type="entry name" value="TRNA DIMETHYLALLYLTRANSFERASE"/>
    <property type="match status" value="1"/>
</dbReference>
<comment type="function">
    <text evidence="2 10 12">Catalyzes the transfer of a dimethylallyl group onto the adenine at position 37 in tRNAs that read codons beginning with uridine, leading to the formation of N6-(dimethylallyl)adenosine (i(6)A).</text>
</comment>
<keyword evidence="6 10" id="KW-0547">Nucleotide-binding</keyword>
<evidence type="ECO:0000256" key="9">
    <source>
        <dbReference type="ARBA" id="ARBA00049563"/>
    </source>
</evidence>
<comment type="subunit">
    <text evidence="10">Monomer.</text>
</comment>